<organism evidence="2 3">
    <name type="scientific">Jiangella ureilytica</name>
    <dbReference type="NCBI Taxonomy" id="2530374"/>
    <lineage>
        <taxon>Bacteria</taxon>
        <taxon>Bacillati</taxon>
        <taxon>Actinomycetota</taxon>
        <taxon>Actinomycetes</taxon>
        <taxon>Jiangellales</taxon>
        <taxon>Jiangellaceae</taxon>
        <taxon>Jiangella</taxon>
    </lineage>
</organism>
<evidence type="ECO:0000313" key="2">
    <source>
        <dbReference type="EMBL" id="TDC49260.1"/>
    </source>
</evidence>
<evidence type="ECO:0000256" key="1">
    <source>
        <dbReference type="SAM" id="Phobius"/>
    </source>
</evidence>
<comment type="caution">
    <text evidence="2">The sequence shown here is derived from an EMBL/GenBank/DDBJ whole genome shotgun (WGS) entry which is preliminary data.</text>
</comment>
<feature type="transmembrane region" description="Helical" evidence="1">
    <location>
        <begin position="36"/>
        <end position="53"/>
    </location>
</feature>
<accession>A0A4R4RIL9</accession>
<feature type="transmembrane region" description="Helical" evidence="1">
    <location>
        <begin position="85"/>
        <end position="105"/>
    </location>
</feature>
<dbReference type="AlphaFoldDB" id="A0A4R4RIL9"/>
<reference evidence="2 3" key="1">
    <citation type="submission" date="2019-02" db="EMBL/GenBank/DDBJ databases">
        <title>Draft genome sequences of novel Actinobacteria.</title>
        <authorList>
            <person name="Sahin N."/>
            <person name="Ay H."/>
            <person name="Saygin H."/>
        </authorList>
    </citation>
    <scope>NUCLEOTIDE SEQUENCE [LARGE SCALE GENOMIC DNA]</scope>
    <source>
        <strain evidence="2 3">KC603</strain>
    </source>
</reference>
<evidence type="ECO:0000313" key="3">
    <source>
        <dbReference type="Proteomes" id="UP000295621"/>
    </source>
</evidence>
<dbReference type="EMBL" id="SMKL01000044">
    <property type="protein sequence ID" value="TDC49260.1"/>
    <property type="molecule type" value="Genomic_DNA"/>
</dbReference>
<gene>
    <name evidence="2" type="ORF">E1212_18860</name>
</gene>
<keyword evidence="1" id="KW-1133">Transmembrane helix</keyword>
<sequence>MTDDGAQPPAARRHGWVRDLPGALASLAEDFARDSMIVGTATVSVLLAIGGALSGEAASVAAGLLVGLGGAALVLTAAGRKWPIGLQWLVIAAVLAADLAVLVLLL</sequence>
<dbReference type="OrthoDB" id="3694882at2"/>
<keyword evidence="1" id="KW-0812">Transmembrane</keyword>
<protein>
    <submittedName>
        <fullName evidence="2">Uncharacterized protein</fullName>
    </submittedName>
</protein>
<dbReference type="RefSeq" id="WP_131985251.1">
    <property type="nucleotide sequence ID" value="NZ_SMKL01000044.1"/>
</dbReference>
<keyword evidence="3" id="KW-1185">Reference proteome</keyword>
<name>A0A4R4RIL9_9ACTN</name>
<feature type="transmembrane region" description="Helical" evidence="1">
    <location>
        <begin position="60"/>
        <end position="79"/>
    </location>
</feature>
<proteinExistence type="predicted"/>
<dbReference type="Proteomes" id="UP000295621">
    <property type="component" value="Unassembled WGS sequence"/>
</dbReference>
<keyword evidence="1" id="KW-0472">Membrane</keyword>